<dbReference type="InParanoid" id="A0A165PTB8"/>
<reference evidence="1 2" key="1">
    <citation type="journal article" date="2016" name="Mol. Biol. Evol.">
        <title>Comparative Genomics of Early-Diverging Mushroom-Forming Fungi Provides Insights into the Origins of Lignocellulose Decay Capabilities.</title>
        <authorList>
            <person name="Nagy L.G."/>
            <person name="Riley R."/>
            <person name="Tritt A."/>
            <person name="Adam C."/>
            <person name="Daum C."/>
            <person name="Floudas D."/>
            <person name="Sun H."/>
            <person name="Yadav J.S."/>
            <person name="Pangilinan J."/>
            <person name="Larsson K.H."/>
            <person name="Matsuura K."/>
            <person name="Barry K."/>
            <person name="Labutti K."/>
            <person name="Kuo R."/>
            <person name="Ohm R.A."/>
            <person name="Bhattacharya S.S."/>
            <person name="Shirouzu T."/>
            <person name="Yoshinaga Y."/>
            <person name="Martin F.M."/>
            <person name="Grigoriev I.V."/>
            <person name="Hibbett D.S."/>
        </authorList>
    </citation>
    <scope>NUCLEOTIDE SEQUENCE [LARGE SCALE GENOMIC DNA]</scope>
    <source>
        <strain evidence="1 2">HHB14362 ss-1</strain>
    </source>
</reference>
<protein>
    <submittedName>
        <fullName evidence="1">Uncharacterized protein</fullName>
    </submittedName>
</protein>
<keyword evidence="2" id="KW-1185">Reference proteome</keyword>
<dbReference type="Proteomes" id="UP000076761">
    <property type="component" value="Unassembled WGS sequence"/>
</dbReference>
<organism evidence="1 2">
    <name type="scientific">Neolentinus lepideus HHB14362 ss-1</name>
    <dbReference type="NCBI Taxonomy" id="1314782"/>
    <lineage>
        <taxon>Eukaryota</taxon>
        <taxon>Fungi</taxon>
        <taxon>Dikarya</taxon>
        <taxon>Basidiomycota</taxon>
        <taxon>Agaricomycotina</taxon>
        <taxon>Agaricomycetes</taxon>
        <taxon>Gloeophyllales</taxon>
        <taxon>Gloeophyllaceae</taxon>
        <taxon>Neolentinus</taxon>
    </lineage>
</organism>
<name>A0A165PTB8_9AGAM</name>
<sequence>MKPRHPPFSFFMGDNILHQRGSIVLETYKPFASLLSCACYLKIFSYWLQQSRVSRYQLRIQNNCLGYRGRILHGARRLQESETVLVRIPWPTIYSLDSPEGYSRYTLIRLRTPLRSSDQHLILAWSFRMGSWCGTAAALFRRCRYTDIRHHGKQRRKKR</sequence>
<evidence type="ECO:0000313" key="1">
    <source>
        <dbReference type="EMBL" id="KZT21468.1"/>
    </source>
</evidence>
<accession>A0A165PTB8</accession>
<dbReference type="AlphaFoldDB" id="A0A165PTB8"/>
<evidence type="ECO:0000313" key="2">
    <source>
        <dbReference type="Proteomes" id="UP000076761"/>
    </source>
</evidence>
<dbReference type="EMBL" id="KV425606">
    <property type="protein sequence ID" value="KZT21468.1"/>
    <property type="molecule type" value="Genomic_DNA"/>
</dbReference>
<proteinExistence type="predicted"/>
<gene>
    <name evidence="1" type="ORF">NEOLEDRAFT_746727</name>
</gene>